<evidence type="ECO:0000313" key="2">
    <source>
        <dbReference type="EMBL" id="SHF49120.1"/>
    </source>
</evidence>
<dbReference type="AlphaFoldDB" id="A0A1M5C364"/>
<dbReference type="Pfam" id="PF16868">
    <property type="entry name" value="NMT1_3"/>
    <property type="match status" value="1"/>
</dbReference>
<dbReference type="Proteomes" id="UP000184076">
    <property type="component" value="Unassembled WGS sequence"/>
</dbReference>
<keyword evidence="1" id="KW-0732">Signal</keyword>
<keyword evidence="3" id="KW-1185">Reference proteome</keyword>
<organism evidence="2 3">
    <name type="scientific">Desulfacinum infernum DSM 9756</name>
    <dbReference type="NCBI Taxonomy" id="1121391"/>
    <lineage>
        <taxon>Bacteria</taxon>
        <taxon>Pseudomonadati</taxon>
        <taxon>Thermodesulfobacteriota</taxon>
        <taxon>Syntrophobacteria</taxon>
        <taxon>Syntrophobacterales</taxon>
        <taxon>Syntrophobacteraceae</taxon>
        <taxon>Desulfacinum</taxon>
    </lineage>
</organism>
<evidence type="ECO:0008006" key="4">
    <source>
        <dbReference type="Google" id="ProtNLM"/>
    </source>
</evidence>
<dbReference type="OrthoDB" id="9780180at2"/>
<dbReference type="PANTHER" id="PTHR42941:SF1">
    <property type="entry name" value="SLL1037 PROTEIN"/>
    <property type="match status" value="1"/>
</dbReference>
<gene>
    <name evidence="2" type="ORF">SAMN02745206_02081</name>
</gene>
<evidence type="ECO:0000256" key="1">
    <source>
        <dbReference type="SAM" id="SignalP"/>
    </source>
</evidence>
<dbReference type="NCBIfam" id="TIGR02122">
    <property type="entry name" value="TRAP_TAXI"/>
    <property type="match status" value="1"/>
</dbReference>
<feature type="signal peptide" evidence="1">
    <location>
        <begin position="1"/>
        <end position="26"/>
    </location>
</feature>
<protein>
    <recommendedName>
        <fullName evidence="4">TRAP transporter solute receptor, TAXI family</fullName>
    </recommendedName>
</protein>
<dbReference type="PANTHER" id="PTHR42941">
    <property type="entry name" value="SLL1037 PROTEIN"/>
    <property type="match status" value="1"/>
</dbReference>
<dbReference type="RefSeq" id="WP_073039047.1">
    <property type="nucleotide sequence ID" value="NZ_FQVB01000019.1"/>
</dbReference>
<dbReference type="InterPro" id="IPR011852">
    <property type="entry name" value="TRAP_TAXI"/>
</dbReference>
<dbReference type="EMBL" id="FQVB01000019">
    <property type="protein sequence ID" value="SHF49120.1"/>
    <property type="molecule type" value="Genomic_DNA"/>
</dbReference>
<dbReference type="Gene3D" id="3.40.190.10">
    <property type="entry name" value="Periplasmic binding protein-like II"/>
    <property type="match status" value="2"/>
</dbReference>
<dbReference type="SUPFAM" id="SSF53850">
    <property type="entry name" value="Periplasmic binding protein-like II"/>
    <property type="match status" value="1"/>
</dbReference>
<feature type="chain" id="PRO_5012702704" description="TRAP transporter solute receptor, TAXI family" evidence="1">
    <location>
        <begin position="27"/>
        <end position="330"/>
    </location>
</feature>
<name>A0A1M5C364_9BACT</name>
<dbReference type="CDD" id="cd13520">
    <property type="entry name" value="PBP2_TAXI_TRAP"/>
    <property type="match status" value="1"/>
</dbReference>
<evidence type="ECO:0000313" key="3">
    <source>
        <dbReference type="Proteomes" id="UP000184076"/>
    </source>
</evidence>
<reference evidence="3" key="1">
    <citation type="submission" date="2016-11" db="EMBL/GenBank/DDBJ databases">
        <authorList>
            <person name="Varghese N."/>
            <person name="Submissions S."/>
        </authorList>
    </citation>
    <scope>NUCLEOTIDE SEQUENCE [LARGE SCALE GENOMIC DNA]</scope>
    <source>
        <strain evidence="3">DSM 9756</strain>
    </source>
</reference>
<sequence>MTKRLLILALAVACIFALTPMDQAHAKKTFLAIGGGPVGGTFNYFANAIAIYLTKNVPDVEVSSEGSGGSAENVKRVHRHDVDFGISYAGDIFLGRNGKLPKDDTKYDNVRPLAYLYGAPAQLVVLKSSGITSAKQLEGKKVAVGNAGSGAALSAERFFRSLGLWDKIQPQFLGYSAAAAAFKDRKIDAFWVLVGYPNASIIEASTQDEISLVSVHKDAEEAGFYDEYPFYSKVIIPKGTYRGQDEDVVSFQDSTFWIANKDVDEEIVYNALRAIFSPEGLDHMRKAHKAASDMSVQNALTGLSAPLHKGAYRFWKEQGLEIPDKFKPVD</sequence>
<proteinExistence type="predicted"/>
<accession>A0A1M5C364</accession>
<dbReference type="STRING" id="1121391.SAMN02745206_02081"/>